<sequence length="30" mass="3425">MLIMISFTSISLPQKVILTFNHSKLPHKSL</sequence>
<dbReference type="EMBL" id="GGEC01061218">
    <property type="protein sequence ID" value="MBX41702.1"/>
    <property type="molecule type" value="Transcribed_RNA"/>
</dbReference>
<name>A0A2P2NGT9_RHIMU</name>
<protein>
    <submittedName>
        <fullName evidence="1">Uncharacterized protein</fullName>
    </submittedName>
</protein>
<accession>A0A2P2NGT9</accession>
<dbReference type="AlphaFoldDB" id="A0A2P2NGT9"/>
<organism evidence="1">
    <name type="scientific">Rhizophora mucronata</name>
    <name type="common">Asiatic mangrove</name>
    <dbReference type="NCBI Taxonomy" id="61149"/>
    <lineage>
        <taxon>Eukaryota</taxon>
        <taxon>Viridiplantae</taxon>
        <taxon>Streptophyta</taxon>
        <taxon>Embryophyta</taxon>
        <taxon>Tracheophyta</taxon>
        <taxon>Spermatophyta</taxon>
        <taxon>Magnoliopsida</taxon>
        <taxon>eudicotyledons</taxon>
        <taxon>Gunneridae</taxon>
        <taxon>Pentapetalae</taxon>
        <taxon>rosids</taxon>
        <taxon>fabids</taxon>
        <taxon>Malpighiales</taxon>
        <taxon>Rhizophoraceae</taxon>
        <taxon>Rhizophora</taxon>
    </lineage>
</organism>
<reference evidence="1" key="1">
    <citation type="submission" date="2018-02" db="EMBL/GenBank/DDBJ databases">
        <title>Rhizophora mucronata_Transcriptome.</title>
        <authorList>
            <person name="Meera S.P."/>
            <person name="Sreeshan A."/>
            <person name="Augustine A."/>
        </authorList>
    </citation>
    <scope>NUCLEOTIDE SEQUENCE</scope>
    <source>
        <tissue evidence="1">Leaf</tissue>
    </source>
</reference>
<proteinExistence type="predicted"/>
<evidence type="ECO:0000313" key="1">
    <source>
        <dbReference type="EMBL" id="MBX41702.1"/>
    </source>
</evidence>